<comment type="similarity">
    <text evidence="1">Belongs to the mandelate racemase/muconate lactonizing enzyme family.</text>
</comment>
<evidence type="ECO:0000313" key="5">
    <source>
        <dbReference type="Proteomes" id="UP000622552"/>
    </source>
</evidence>
<dbReference type="SFLD" id="SFLDG00180">
    <property type="entry name" value="muconate_cycloisomerase"/>
    <property type="match status" value="1"/>
</dbReference>
<accession>A0A8J7KFM9</accession>
<dbReference type="Pfam" id="PF02746">
    <property type="entry name" value="MR_MLE_N"/>
    <property type="match status" value="1"/>
</dbReference>
<protein>
    <submittedName>
        <fullName evidence="4">L-alanine-DL-glutamate epimerase-like enolase superfamily enzyme</fullName>
    </submittedName>
</protein>
<dbReference type="SMART" id="SM00922">
    <property type="entry name" value="MR_MLE"/>
    <property type="match status" value="1"/>
</dbReference>
<dbReference type="InterPro" id="IPR036849">
    <property type="entry name" value="Enolase-like_C_sf"/>
</dbReference>
<gene>
    <name evidence="4" type="ORF">IW245_002589</name>
</gene>
<dbReference type="AlphaFoldDB" id="A0A8J7KFM9"/>
<keyword evidence="5" id="KW-1185">Reference proteome</keyword>
<dbReference type="InterPro" id="IPR029017">
    <property type="entry name" value="Enolase-like_N"/>
</dbReference>
<name>A0A8J7KFM9_9ACTN</name>
<dbReference type="SFLD" id="SFLDS00001">
    <property type="entry name" value="Enolase"/>
    <property type="match status" value="1"/>
</dbReference>
<dbReference type="InterPro" id="IPR034593">
    <property type="entry name" value="DgoD-like"/>
</dbReference>
<dbReference type="InterPro" id="IPR018110">
    <property type="entry name" value="Mandel_Rmase/mucon_lact_enz_CS"/>
</dbReference>
<dbReference type="GO" id="GO:0009063">
    <property type="term" value="P:amino acid catabolic process"/>
    <property type="evidence" value="ECO:0007669"/>
    <property type="project" value="InterPro"/>
</dbReference>
<dbReference type="PROSITE" id="PS00909">
    <property type="entry name" value="MR_MLE_2"/>
    <property type="match status" value="1"/>
</dbReference>
<comment type="caution">
    <text evidence="4">The sequence shown here is derived from an EMBL/GenBank/DDBJ whole genome shotgun (WGS) entry which is preliminary data.</text>
</comment>
<proteinExistence type="inferred from homology"/>
<dbReference type="SUPFAM" id="SSF54826">
    <property type="entry name" value="Enolase N-terminal domain-like"/>
    <property type="match status" value="1"/>
</dbReference>
<evidence type="ECO:0000256" key="2">
    <source>
        <dbReference type="ARBA" id="ARBA00022723"/>
    </source>
</evidence>
<dbReference type="GO" id="GO:0046872">
    <property type="term" value="F:metal ion binding"/>
    <property type="evidence" value="ECO:0007669"/>
    <property type="project" value="UniProtKB-KW"/>
</dbReference>
<evidence type="ECO:0000259" key="3">
    <source>
        <dbReference type="SMART" id="SM00922"/>
    </source>
</evidence>
<dbReference type="Gene3D" id="3.30.390.10">
    <property type="entry name" value="Enolase-like, N-terminal domain"/>
    <property type="match status" value="1"/>
</dbReference>
<dbReference type="Gene3D" id="3.20.20.120">
    <property type="entry name" value="Enolase-like C-terminal domain"/>
    <property type="match status" value="1"/>
</dbReference>
<dbReference type="PANTHER" id="PTHR48080">
    <property type="entry name" value="D-GALACTONATE DEHYDRATASE-RELATED"/>
    <property type="match status" value="1"/>
</dbReference>
<dbReference type="InterPro" id="IPR013342">
    <property type="entry name" value="Mandelate_racemase_C"/>
</dbReference>
<dbReference type="RefSeq" id="WP_197003377.1">
    <property type="nucleotide sequence ID" value="NZ_BONS01000015.1"/>
</dbReference>
<dbReference type="Pfam" id="PF13378">
    <property type="entry name" value="MR_MLE_C"/>
    <property type="match status" value="1"/>
</dbReference>
<dbReference type="InterPro" id="IPR013341">
    <property type="entry name" value="Mandelate_racemase_N_dom"/>
</dbReference>
<dbReference type="InterPro" id="IPR029065">
    <property type="entry name" value="Enolase_C-like"/>
</dbReference>
<organism evidence="4 5">
    <name type="scientific">Longispora fulva</name>
    <dbReference type="NCBI Taxonomy" id="619741"/>
    <lineage>
        <taxon>Bacteria</taxon>
        <taxon>Bacillati</taxon>
        <taxon>Actinomycetota</taxon>
        <taxon>Actinomycetes</taxon>
        <taxon>Micromonosporales</taxon>
        <taxon>Micromonosporaceae</taxon>
        <taxon>Longispora</taxon>
    </lineage>
</organism>
<sequence>MRLTWSVTTLRLREPFHTSRGVTGEREAVEVAVEHDGVIGHGEVVTSRYYQLDVAAIATVLARLSPVVAACRSEAELRATLPGLRLTHPDTLAVIAAVDAAAHDLIGRANGLAAHRVLGTPPVAGPRTAYTIGLRGPRDAAIEAARLVGRGFGVLKLKLGRDDDVAVVAAVRSAAPDVTLLLDPNGGWDADTASRRLDALAGYGIAAVEQPVRHGHLALLTRVAARSPIPVIADEDARTADDVGRLAGLVHGVNVKLVECGGLGGAVEMARTAKALGMQVMLGCLASSTLSVAPAVHLAGLARWLDLDGHLLLAEDPWTGIGGTDGTLTQPTSPGLGVRRR</sequence>
<evidence type="ECO:0000313" key="4">
    <source>
        <dbReference type="EMBL" id="MBG6136395.1"/>
    </source>
</evidence>
<dbReference type="EMBL" id="JADOUF010000001">
    <property type="protein sequence ID" value="MBG6136395.1"/>
    <property type="molecule type" value="Genomic_DNA"/>
</dbReference>
<reference evidence="4" key="1">
    <citation type="submission" date="2020-11" db="EMBL/GenBank/DDBJ databases">
        <title>Sequencing the genomes of 1000 actinobacteria strains.</title>
        <authorList>
            <person name="Klenk H.-P."/>
        </authorList>
    </citation>
    <scope>NUCLEOTIDE SEQUENCE</scope>
    <source>
        <strain evidence="4">DSM 45356</strain>
    </source>
</reference>
<evidence type="ECO:0000256" key="1">
    <source>
        <dbReference type="ARBA" id="ARBA00008031"/>
    </source>
</evidence>
<dbReference type="SUPFAM" id="SSF51604">
    <property type="entry name" value="Enolase C-terminal domain-like"/>
    <property type="match status" value="1"/>
</dbReference>
<dbReference type="PANTHER" id="PTHR48080:SF3">
    <property type="entry name" value="ENOLASE SUPERFAMILY MEMBER DDB_G0284701"/>
    <property type="match status" value="1"/>
</dbReference>
<keyword evidence="2" id="KW-0479">Metal-binding</keyword>
<dbReference type="Proteomes" id="UP000622552">
    <property type="component" value="Unassembled WGS sequence"/>
</dbReference>
<feature type="domain" description="Mandelate racemase/muconate lactonizing enzyme C-terminal" evidence="3">
    <location>
        <begin position="138"/>
        <end position="230"/>
    </location>
</feature>